<dbReference type="PRINTS" id="PR01346">
    <property type="entry name" value="HELNAPAPROT"/>
</dbReference>
<evidence type="ECO:0000256" key="2">
    <source>
        <dbReference type="RuleBase" id="RU003875"/>
    </source>
</evidence>
<dbReference type="SUPFAM" id="SSF47240">
    <property type="entry name" value="Ferritin-like"/>
    <property type="match status" value="1"/>
</dbReference>
<evidence type="ECO:0000256" key="1">
    <source>
        <dbReference type="ARBA" id="ARBA00009497"/>
    </source>
</evidence>
<name>Q07T01_RHOP5</name>
<reference evidence="4" key="1">
    <citation type="submission" date="2006-09" db="EMBL/GenBank/DDBJ databases">
        <title>Complete sequence of Rhodopseudomonas palustris BisA53.</title>
        <authorList>
            <consortium name="US DOE Joint Genome Institute"/>
            <person name="Copeland A."/>
            <person name="Lucas S."/>
            <person name="Lapidus A."/>
            <person name="Barry K."/>
            <person name="Detter J.C."/>
            <person name="Glavina del Rio T."/>
            <person name="Hammon N."/>
            <person name="Israni S."/>
            <person name="Dalin E."/>
            <person name="Tice H."/>
            <person name="Pitluck S."/>
            <person name="Chain P."/>
            <person name="Malfatti S."/>
            <person name="Shin M."/>
            <person name="Vergez L."/>
            <person name="Schmutz J."/>
            <person name="Larimer F."/>
            <person name="Land M."/>
            <person name="Hauser L."/>
            <person name="Pelletier D.A."/>
            <person name="Kyrpides N."/>
            <person name="Kim E."/>
            <person name="Harwood C.S."/>
            <person name="Oda Y."/>
            <person name="Richardson P."/>
        </authorList>
    </citation>
    <scope>NUCLEOTIDE SEQUENCE [LARGE SCALE GENOMIC DNA]</scope>
    <source>
        <strain evidence="4">BisA53</strain>
    </source>
</reference>
<dbReference type="InterPro" id="IPR008331">
    <property type="entry name" value="Ferritin_DPS_dom"/>
</dbReference>
<accession>Q07T01</accession>
<dbReference type="AlphaFoldDB" id="Q07T01"/>
<dbReference type="InterPro" id="IPR002177">
    <property type="entry name" value="DPS_DNA-bd"/>
</dbReference>
<dbReference type="eggNOG" id="COG0783">
    <property type="taxonomic scope" value="Bacteria"/>
</dbReference>
<dbReference type="GO" id="GO:0008199">
    <property type="term" value="F:ferric iron binding"/>
    <property type="evidence" value="ECO:0007669"/>
    <property type="project" value="InterPro"/>
</dbReference>
<dbReference type="HOGENOM" id="CLU_098183_2_0_5"/>
<dbReference type="InterPro" id="IPR012347">
    <property type="entry name" value="Ferritin-like"/>
</dbReference>
<sequence length="173" mass="19565">MSKSKTVAADLDTPTDLPPPAVDKIAQVLNGLLADSFALYLKTKNFHWHISGRHFRDYHLMLDEQSEQILATTDELAERVRKVGATTLRSIGQIAKLQSIKDNNDDYVPPREMLRELMNDNKQVAAAMRKAHRIVDDLEDAATAGLLENFIDQTEKRTWFLFEATRQEGGNEA</sequence>
<dbReference type="PANTHER" id="PTHR42932:SF3">
    <property type="entry name" value="DNA PROTECTION DURING STARVATION PROTEIN"/>
    <property type="match status" value="1"/>
</dbReference>
<dbReference type="CDD" id="cd01043">
    <property type="entry name" value="DPS"/>
    <property type="match status" value="1"/>
</dbReference>
<dbReference type="InterPro" id="IPR009078">
    <property type="entry name" value="Ferritin-like_SF"/>
</dbReference>
<dbReference type="PIRSF" id="PIRSF005900">
    <property type="entry name" value="Dps"/>
    <property type="match status" value="1"/>
</dbReference>
<dbReference type="OrthoDB" id="9797687at2"/>
<comment type="similarity">
    <text evidence="1 2">Belongs to the Dps family.</text>
</comment>
<feature type="domain" description="Ferritin/DPS" evidence="3">
    <location>
        <begin position="28"/>
        <end position="161"/>
    </location>
</feature>
<dbReference type="EMBL" id="CP000463">
    <property type="protein sequence ID" value="ABJ04933.1"/>
    <property type="molecule type" value="Genomic_DNA"/>
</dbReference>
<evidence type="ECO:0000259" key="3">
    <source>
        <dbReference type="Pfam" id="PF00210"/>
    </source>
</evidence>
<evidence type="ECO:0000313" key="4">
    <source>
        <dbReference type="EMBL" id="ABJ04933.1"/>
    </source>
</evidence>
<protein>
    <submittedName>
        <fullName evidence="4">Ferritin, Dps family protein</fullName>
    </submittedName>
</protein>
<dbReference type="Pfam" id="PF00210">
    <property type="entry name" value="Ferritin"/>
    <property type="match status" value="1"/>
</dbReference>
<dbReference type="STRING" id="316055.RPE_0977"/>
<proteinExistence type="inferred from homology"/>
<dbReference type="KEGG" id="rpe:RPE_0977"/>
<gene>
    <name evidence="4" type="ordered locus">RPE_0977</name>
</gene>
<dbReference type="Gene3D" id="1.20.1260.10">
    <property type="match status" value="1"/>
</dbReference>
<dbReference type="PANTHER" id="PTHR42932">
    <property type="entry name" value="GENERAL STRESS PROTEIN 20U"/>
    <property type="match status" value="1"/>
</dbReference>
<organism evidence="4">
    <name type="scientific">Rhodopseudomonas palustris (strain BisA53)</name>
    <dbReference type="NCBI Taxonomy" id="316055"/>
    <lineage>
        <taxon>Bacteria</taxon>
        <taxon>Pseudomonadati</taxon>
        <taxon>Pseudomonadota</taxon>
        <taxon>Alphaproteobacteria</taxon>
        <taxon>Hyphomicrobiales</taxon>
        <taxon>Nitrobacteraceae</taxon>
        <taxon>Rhodopseudomonas</taxon>
    </lineage>
</organism>